<keyword evidence="2" id="KW-0732">Signal</keyword>
<accession>A0ABV3ZA30</accession>
<feature type="compositionally biased region" description="Basic residues" evidence="1">
    <location>
        <begin position="147"/>
        <end position="160"/>
    </location>
</feature>
<feature type="region of interest" description="Disordered" evidence="1">
    <location>
        <begin position="138"/>
        <end position="160"/>
    </location>
</feature>
<evidence type="ECO:0000256" key="2">
    <source>
        <dbReference type="SAM" id="SignalP"/>
    </source>
</evidence>
<reference evidence="3 4" key="1">
    <citation type="submission" date="2023-07" db="EMBL/GenBank/DDBJ databases">
        <authorList>
            <person name="Lian W.-H."/>
        </authorList>
    </citation>
    <scope>NUCLEOTIDE SEQUENCE [LARGE SCALE GENOMIC DNA]</scope>
    <source>
        <strain evidence="3 4">SYSU DXS3180</strain>
    </source>
</reference>
<feature type="signal peptide" evidence="2">
    <location>
        <begin position="1"/>
        <end position="22"/>
    </location>
</feature>
<feature type="chain" id="PRO_5045650916" evidence="2">
    <location>
        <begin position="23"/>
        <end position="160"/>
    </location>
</feature>
<name>A0ABV3ZA30_9BACT</name>
<comment type="caution">
    <text evidence="3">The sequence shown here is derived from an EMBL/GenBank/DDBJ whole genome shotgun (WGS) entry which is preliminary data.</text>
</comment>
<proteinExistence type="predicted"/>
<evidence type="ECO:0000313" key="4">
    <source>
        <dbReference type="Proteomes" id="UP001560573"/>
    </source>
</evidence>
<dbReference type="EMBL" id="JAULBC010000001">
    <property type="protein sequence ID" value="MEX6686721.1"/>
    <property type="molecule type" value="Genomic_DNA"/>
</dbReference>
<evidence type="ECO:0000313" key="3">
    <source>
        <dbReference type="EMBL" id="MEX6686721.1"/>
    </source>
</evidence>
<sequence>MKKITLIAMVMAAGFIYNNASAQVRVNVNLNIGSQPAWGPVGYDYVDYYYMPDIDVYYNVPQRQYVYLDGGRWIFAASLPVRYRNYDMYRGYKVVVNEPRPYLRAPYYRDKYSCYRGWYGKQQVIRDNRHYVVKEYKGGHGNGNGHYKGHGRGHGHGHDD</sequence>
<keyword evidence="4" id="KW-1185">Reference proteome</keyword>
<protein>
    <submittedName>
        <fullName evidence="3">Uncharacterized protein</fullName>
    </submittedName>
</protein>
<dbReference type="RefSeq" id="WP_369328117.1">
    <property type="nucleotide sequence ID" value="NZ_JAULBC010000001.1"/>
</dbReference>
<evidence type="ECO:0000256" key="1">
    <source>
        <dbReference type="SAM" id="MobiDB-lite"/>
    </source>
</evidence>
<dbReference type="Proteomes" id="UP001560573">
    <property type="component" value="Unassembled WGS sequence"/>
</dbReference>
<organism evidence="3 4">
    <name type="scientific">Danxiaibacter flavus</name>
    <dbReference type="NCBI Taxonomy" id="3049108"/>
    <lineage>
        <taxon>Bacteria</taxon>
        <taxon>Pseudomonadati</taxon>
        <taxon>Bacteroidota</taxon>
        <taxon>Chitinophagia</taxon>
        <taxon>Chitinophagales</taxon>
        <taxon>Chitinophagaceae</taxon>
        <taxon>Danxiaibacter</taxon>
    </lineage>
</organism>
<gene>
    <name evidence="3" type="ORF">QTN47_04405</name>
</gene>